<dbReference type="InterPro" id="IPR012914">
    <property type="entry name" value="PucR_dom"/>
</dbReference>
<dbReference type="InterPro" id="IPR042070">
    <property type="entry name" value="PucR_C-HTH_sf"/>
</dbReference>
<dbReference type="InterPro" id="IPR041522">
    <property type="entry name" value="CdaR_GGDEF"/>
</dbReference>
<sequence length="548" mass="62160">MLTVHEALELPAFRGTKLLAGQEGLDRSIKWVTTIEIIEDITRFQEGELIITTGFGLEDNESSQQRFLELIRSGKLAGIAICSGFYINDIPVRFIDEAAAHQLPLLHIPPKVNFSALTKGVLEQIVNKQTRLLENSLLVHQEMTKLAFNLDGLPNTLKKISPLTRASIYVFNESLEISAFVKKEAHDFSVKTENLTAGKESVAIKSLIENVETDKKPFHIGDYICTFSAIKSETVIYGYLLSVHHFKDWSEMDGVISNHIATLIGIEMVKKYAVDETKVRIQGEFVEEILHKEHLHYMETLKRGERLGYDLTLPHFAVYVKVPFQTFDKPLSSQTGTRLYYYASQALHASGRQIILLPKMNELYALVESLSKDEAEEKALFLSYLEDLQAKWSGYSSEPLKIGVGKTYLNLASFSESAREAENAVYYSDLLLNHSSVVHYDDLGFYQVLIQMENSGVSLEEYYKKYLGELITPGRERKDLIKTLEGYLANNCHLQQTASSLFIHRHTLKYRLAQIEKKTGLNLQSADSRFNLHLAIVAFKFSELTKTN</sequence>
<evidence type="ECO:0000259" key="4">
    <source>
        <dbReference type="Pfam" id="PF17853"/>
    </source>
</evidence>
<evidence type="ECO:0000259" key="3">
    <source>
        <dbReference type="Pfam" id="PF13556"/>
    </source>
</evidence>
<dbReference type="Gene3D" id="1.10.10.2840">
    <property type="entry name" value="PucR C-terminal helix-turn-helix domain"/>
    <property type="match status" value="1"/>
</dbReference>
<organism evidence="5 6">
    <name type="scientific">Salipaludibacillus aurantiacus</name>
    <dbReference type="NCBI Taxonomy" id="1601833"/>
    <lineage>
        <taxon>Bacteria</taxon>
        <taxon>Bacillati</taxon>
        <taxon>Bacillota</taxon>
        <taxon>Bacilli</taxon>
        <taxon>Bacillales</taxon>
        <taxon>Bacillaceae</taxon>
    </lineage>
</organism>
<dbReference type="OrthoDB" id="142218at2"/>
<gene>
    <name evidence="5" type="ORF">SAMN05518684_10190</name>
</gene>
<name>A0A1H9P0R4_9BACI</name>
<dbReference type="PANTHER" id="PTHR33744:SF1">
    <property type="entry name" value="DNA-BINDING TRANSCRIPTIONAL ACTIVATOR ADER"/>
    <property type="match status" value="1"/>
</dbReference>
<evidence type="ECO:0000259" key="2">
    <source>
        <dbReference type="Pfam" id="PF07905"/>
    </source>
</evidence>
<dbReference type="PANTHER" id="PTHR33744">
    <property type="entry name" value="CARBOHYDRATE DIACID REGULATOR"/>
    <property type="match status" value="1"/>
</dbReference>
<dbReference type="Pfam" id="PF07905">
    <property type="entry name" value="PucR"/>
    <property type="match status" value="1"/>
</dbReference>
<keyword evidence="6" id="KW-1185">Reference proteome</keyword>
<feature type="domain" description="CdaR GGDEF-like" evidence="4">
    <location>
        <begin position="299"/>
        <end position="424"/>
    </location>
</feature>
<dbReference type="Proteomes" id="UP000198571">
    <property type="component" value="Unassembled WGS sequence"/>
</dbReference>
<dbReference type="AlphaFoldDB" id="A0A1H9P0R4"/>
<feature type="domain" description="Purine catabolism PurC-like" evidence="2">
    <location>
        <begin position="6"/>
        <end position="125"/>
    </location>
</feature>
<dbReference type="InterPro" id="IPR051448">
    <property type="entry name" value="CdaR-like_regulators"/>
</dbReference>
<protein>
    <submittedName>
        <fullName evidence="5">Purine catabolism regulatory protein</fullName>
    </submittedName>
</protein>
<dbReference type="RefSeq" id="WP_093047042.1">
    <property type="nucleotide sequence ID" value="NZ_FOGT01000001.1"/>
</dbReference>
<evidence type="ECO:0000313" key="6">
    <source>
        <dbReference type="Proteomes" id="UP000198571"/>
    </source>
</evidence>
<reference evidence="6" key="1">
    <citation type="submission" date="2016-10" db="EMBL/GenBank/DDBJ databases">
        <authorList>
            <person name="Varghese N."/>
            <person name="Submissions S."/>
        </authorList>
    </citation>
    <scope>NUCLEOTIDE SEQUENCE [LARGE SCALE GENOMIC DNA]</scope>
    <source>
        <strain evidence="6">S9</strain>
    </source>
</reference>
<proteinExistence type="inferred from homology"/>
<dbReference type="EMBL" id="FOGT01000001">
    <property type="protein sequence ID" value="SER41657.1"/>
    <property type="molecule type" value="Genomic_DNA"/>
</dbReference>
<dbReference type="InterPro" id="IPR025736">
    <property type="entry name" value="PucR_C-HTH_dom"/>
</dbReference>
<evidence type="ECO:0000256" key="1">
    <source>
        <dbReference type="ARBA" id="ARBA00006754"/>
    </source>
</evidence>
<accession>A0A1H9P0R4</accession>
<dbReference type="Pfam" id="PF13556">
    <property type="entry name" value="HTH_30"/>
    <property type="match status" value="1"/>
</dbReference>
<dbReference type="Pfam" id="PF17853">
    <property type="entry name" value="GGDEF_2"/>
    <property type="match status" value="1"/>
</dbReference>
<feature type="domain" description="PucR C-terminal helix-turn-helix" evidence="3">
    <location>
        <begin position="480"/>
        <end position="537"/>
    </location>
</feature>
<dbReference type="STRING" id="1601833.SAMN05518684_10190"/>
<comment type="similarity">
    <text evidence="1">Belongs to the CdaR family.</text>
</comment>
<evidence type="ECO:0000313" key="5">
    <source>
        <dbReference type="EMBL" id="SER41657.1"/>
    </source>
</evidence>